<accession>A0A6B2H5P4</accession>
<keyword evidence="2" id="KW-1185">Reference proteome</keyword>
<proteinExistence type="predicted"/>
<dbReference type="RefSeq" id="WP_162346114.1">
    <property type="nucleotide sequence ID" value="NZ_JAAEAA010000010.1"/>
</dbReference>
<organism evidence="1 2">
    <name type="scientific">Pontibacter fetidus</name>
    <dbReference type="NCBI Taxonomy" id="2700082"/>
    <lineage>
        <taxon>Bacteria</taxon>
        <taxon>Pseudomonadati</taxon>
        <taxon>Bacteroidota</taxon>
        <taxon>Cytophagia</taxon>
        <taxon>Cytophagales</taxon>
        <taxon>Hymenobacteraceae</taxon>
        <taxon>Pontibacter</taxon>
    </lineage>
</organism>
<evidence type="ECO:0000313" key="2">
    <source>
        <dbReference type="Proteomes" id="UP000478546"/>
    </source>
</evidence>
<dbReference type="EMBL" id="JAAEAA010000010">
    <property type="protein sequence ID" value="NDK56046.1"/>
    <property type="molecule type" value="Genomic_DNA"/>
</dbReference>
<comment type="caution">
    <text evidence="1">The sequence shown here is derived from an EMBL/GenBank/DDBJ whole genome shotgun (WGS) entry which is preliminary data.</text>
</comment>
<sequence length="290" mass="31927">MKTLQLLLLFVGLIFLLPSCDLQNDENVEPNHSTIINPNKLQITSIKNEKQLSVALSKLGYLSLNNGRVATSANLSVENIIKVLQPDSTSYAFSVAIKSDDLNKILKNLVLKEVKGGYLGFMLEYTAEEQLPYKSNGKFDIKAFTGTLKRFDLEGKLLFTIRYENGVQVNQQKANARMASICVVSSYIASEVIGEECDDSYSPTVESPFKESSNTGIDYGGCTPITQSYMVYTYGDCGGTGGSFVVMDQVVVQLAQEQEVQQALVEAVQIAAYSLMSMLVLQNQLSRFVT</sequence>
<evidence type="ECO:0000313" key="1">
    <source>
        <dbReference type="EMBL" id="NDK56046.1"/>
    </source>
</evidence>
<name>A0A6B2H5P4_9BACT</name>
<dbReference type="AlphaFoldDB" id="A0A6B2H5P4"/>
<dbReference type="Proteomes" id="UP000478546">
    <property type="component" value="Unassembled WGS sequence"/>
</dbReference>
<reference evidence="1 2" key="1">
    <citation type="submission" date="2020-01" db="EMBL/GenBank/DDBJ databases">
        <authorList>
            <person name="Kim M.K."/>
        </authorList>
    </citation>
    <scope>NUCLEOTIDE SEQUENCE [LARGE SCALE GENOMIC DNA]</scope>
    <source>
        <strain evidence="1 2">BT213</strain>
    </source>
</reference>
<protein>
    <submittedName>
        <fullName evidence="1">Uncharacterized protein</fullName>
    </submittedName>
</protein>
<gene>
    <name evidence="1" type="ORF">GWO68_08965</name>
</gene>